<keyword evidence="2" id="KW-0813">Transport</keyword>
<dbReference type="GO" id="GO:0005829">
    <property type="term" value="C:cytosol"/>
    <property type="evidence" value="ECO:0007669"/>
    <property type="project" value="TreeGrafter"/>
</dbReference>
<dbReference type="GO" id="GO:0035621">
    <property type="term" value="P:ER to Golgi ceramide transport"/>
    <property type="evidence" value="ECO:0007669"/>
    <property type="project" value="TreeGrafter"/>
</dbReference>
<evidence type="ECO:0000256" key="2">
    <source>
        <dbReference type="ARBA" id="ARBA00022448"/>
    </source>
</evidence>
<dbReference type="SMART" id="SM00233">
    <property type="entry name" value="PH"/>
    <property type="match status" value="1"/>
</dbReference>
<accession>K5XD34</accession>
<dbReference type="FunFam" id="2.40.160.120:FF:000001">
    <property type="entry name" value="Oxysterol-binding protein"/>
    <property type="match status" value="1"/>
</dbReference>
<evidence type="ECO:0000256" key="1">
    <source>
        <dbReference type="ARBA" id="ARBA00008842"/>
    </source>
</evidence>
<feature type="region of interest" description="Disordered" evidence="5">
    <location>
        <begin position="259"/>
        <end position="282"/>
    </location>
</feature>
<dbReference type="FunCoup" id="K5XD34">
    <property type="interactions" value="117"/>
</dbReference>
<dbReference type="Gene3D" id="2.40.160.120">
    <property type="match status" value="1"/>
</dbReference>
<dbReference type="SUPFAM" id="SSF50729">
    <property type="entry name" value="PH domain-like"/>
    <property type="match status" value="1"/>
</dbReference>
<dbReference type="PROSITE" id="PS50003">
    <property type="entry name" value="PH_DOMAIN"/>
    <property type="match status" value="1"/>
</dbReference>
<comment type="similarity">
    <text evidence="1">Belongs to the OSBP family.</text>
</comment>
<evidence type="ECO:0000313" key="7">
    <source>
        <dbReference type="EMBL" id="EKM60912.1"/>
    </source>
</evidence>
<dbReference type="STRING" id="650164.K5XD34"/>
<dbReference type="InParanoid" id="K5XD34"/>
<organism evidence="7 8">
    <name type="scientific">Phanerochaete carnosa (strain HHB-10118-sp)</name>
    <name type="common">White-rot fungus</name>
    <name type="synonym">Peniophora carnosa</name>
    <dbReference type="NCBI Taxonomy" id="650164"/>
    <lineage>
        <taxon>Eukaryota</taxon>
        <taxon>Fungi</taxon>
        <taxon>Dikarya</taxon>
        <taxon>Basidiomycota</taxon>
        <taxon>Agaricomycotina</taxon>
        <taxon>Agaricomycetes</taxon>
        <taxon>Polyporales</taxon>
        <taxon>Phanerochaetaceae</taxon>
        <taxon>Phanerochaete</taxon>
    </lineage>
</organism>
<dbReference type="GO" id="GO:0032541">
    <property type="term" value="C:cortical endoplasmic reticulum"/>
    <property type="evidence" value="ECO:0007669"/>
    <property type="project" value="TreeGrafter"/>
</dbReference>
<dbReference type="GO" id="GO:0005886">
    <property type="term" value="C:plasma membrane"/>
    <property type="evidence" value="ECO:0007669"/>
    <property type="project" value="TreeGrafter"/>
</dbReference>
<evidence type="ECO:0000256" key="4">
    <source>
        <dbReference type="ARBA" id="ARBA00023121"/>
    </source>
</evidence>
<dbReference type="CDD" id="cd13289">
    <property type="entry name" value="PH_Osh3p_yeast"/>
    <property type="match status" value="1"/>
</dbReference>
<keyword evidence="8" id="KW-1185">Reference proteome</keyword>
<feature type="compositionally biased region" description="Polar residues" evidence="5">
    <location>
        <begin position="265"/>
        <end position="282"/>
    </location>
</feature>
<dbReference type="GO" id="GO:0006897">
    <property type="term" value="P:endocytosis"/>
    <property type="evidence" value="ECO:0007669"/>
    <property type="project" value="TreeGrafter"/>
</dbReference>
<dbReference type="OrthoDB" id="1854502at2759"/>
<dbReference type="InterPro" id="IPR037239">
    <property type="entry name" value="OSBP_sf"/>
</dbReference>
<evidence type="ECO:0000256" key="3">
    <source>
        <dbReference type="ARBA" id="ARBA00023055"/>
    </source>
</evidence>
<dbReference type="InterPro" id="IPR011993">
    <property type="entry name" value="PH-like_dom_sf"/>
</dbReference>
<dbReference type="Gene3D" id="2.30.29.30">
    <property type="entry name" value="Pleckstrin-homology domain (PH domain)/Phosphotyrosine-binding domain (PTB)"/>
    <property type="match status" value="1"/>
</dbReference>
<dbReference type="GO" id="GO:0120009">
    <property type="term" value="P:intermembrane lipid transfer"/>
    <property type="evidence" value="ECO:0007669"/>
    <property type="project" value="UniProtKB-ARBA"/>
</dbReference>
<feature type="compositionally biased region" description="Polar residues" evidence="5">
    <location>
        <begin position="318"/>
        <end position="350"/>
    </location>
</feature>
<dbReference type="Pfam" id="PF01237">
    <property type="entry name" value="Oxysterol_BP"/>
    <property type="match status" value="1"/>
</dbReference>
<dbReference type="GO" id="GO:0032934">
    <property type="term" value="F:sterol binding"/>
    <property type="evidence" value="ECO:0007669"/>
    <property type="project" value="TreeGrafter"/>
</dbReference>
<feature type="domain" description="PH" evidence="6">
    <location>
        <begin position="10"/>
        <end position="102"/>
    </location>
</feature>
<dbReference type="GO" id="GO:0030011">
    <property type="term" value="P:maintenance of cell polarity"/>
    <property type="evidence" value="ECO:0007669"/>
    <property type="project" value="TreeGrafter"/>
</dbReference>
<gene>
    <name evidence="7" type="ORF">PHACADRAFT_84847</name>
</gene>
<dbReference type="AlphaFoldDB" id="K5XD34"/>
<feature type="region of interest" description="Disordered" evidence="5">
    <location>
        <begin position="185"/>
        <end position="214"/>
    </location>
</feature>
<name>K5XD34_PHACS</name>
<dbReference type="HOGENOM" id="CLU_007105_4_0_1"/>
<dbReference type="InterPro" id="IPR001849">
    <property type="entry name" value="PH_domain"/>
</dbReference>
<feature type="region of interest" description="Disordered" evidence="5">
    <location>
        <begin position="303"/>
        <end position="350"/>
    </location>
</feature>
<evidence type="ECO:0000259" key="6">
    <source>
        <dbReference type="PROSITE" id="PS50003"/>
    </source>
</evidence>
<keyword evidence="3" id="KW-0445">Lipid transport</keyword>
<proteinExistence type="inferred from homology"/>
<reference evidence="7 8" key="1">
    <citation type="journal article" date="2012" name="BMC Genomics">
        <title>Comparative genomics of the white-rot fungi, Phanerochaete carnosa and P. chrysosporium, to elucidate the genetic basis of the distinct wood types they colonize.</title>
        <authorList>
            <person name="Suzuki H."/>
            <person name="MacDonald J."/>
            <person name="Syed K."/>
            <person name="Salamov A."/>
            <person name="Hori C."/>
            <person name="Aerts A."/>
            <person name="Henrissat B."/>
            <person name="Wiebenga A."/>
            <person name="vanKuyk P.A."/>
            <person name="Barry K."/>
            <person name="Lindquist E."/>
            <person name="LaButti K."/>
            <person name="Lapidus A."/>
            <person name="Lucas S."/>
            <person name="Coutinho P."/>
            <person name="Gong Y."/>
            <person name="Samejima M."/>
            <person name="Mahadevan R."/>
            <person name="Abou-Zaid M."/>
            <person name="de Vries R.P."/>
            <person name="Igarashi K."/>
            <person name="Yadav J.S."/>
            <person name="Grigoriev I.V."/>
            <person name="Master E.R."/>
        </authorList>
    </citation>
    <scope>NUCLEOTIDE SEQUENCE [LARGE SCALE GENOMIC DNA]</scope>
    <source>
        <strain evidence="7 8">HHB-10118-sp</strain>
    </source>
</reference>
<dbReference type="Gene3D" id="3.30.70.3490">
    <property type="match status" value="1"/>
</dbReference>
<keyword evidence="4" id="KW-0446">Lipid-binding</keyword>
<evidence type="ECO:0000313" key="8">
    <source>
        <dbReference type="Proteomes" id="UP000008370"/>
    </source>
</evidence>
<dbReference type="GO" id="GO:0006887">
    <property type="term" value="P:exocytosis"/>
    <property type="evidence" value="ECO:0007669"/>
    <property type="project" value="TreeGrafter"/>
</dbReference>
<protein>
    <recommendedName>
        <fullName evidence="6">PH domain-containing protein</fullName>
    </recommendedName>
</protein>
<sequence length="717" mass="80158">MAAKAAQDSQIIVEGWVLKKRRKKMQGFARRYFTLFRSGVLSYSFHPGEPPRDQLLLTQAAIATAPGRKDIHIDSRTATFHIKCLSDEDFNKWMSAFRTYIATDTATVGRKSSISRPSRSGSRNAYYNRSGALVDEIGTTIAELQGAFTALLEEDAKRRYSVTSRPSLHGKEHSGPVLSLFKNRKPFHGAQGSTHEPTVDDGHHSDSSHGSPVLSPAQQRLQVGLQSLKYQHSALVQSLFTHAEQGPSLRASPLLATAKEEEEIQTPSTGYSTLSRASNRSHRLSSQSEASIWYDAEGYDGPEEFILDDTPAEESPPGASQLSSADVVSTSPSNDTELNSSAVEANVSTSTSVQQIVRRTQLPSPPVGDEGSLFAVLKKSVGKDLAQIALPVTFNEPLTLLQRIAEEVEYYDLLAQAAKSIDPVERLCIIAAFAVSGYANTRYRSGRKGFNPMLAETFEDPRMRFIAEKVSHNPVVLAYHAEGNEWELYATSSGKTKFWGKSLEIIPQGVTHLVVGKDRYEWTKPSSFMRNLMMGTKYLEHCGKMTIQNTTTGARCVLEFKEAGYWGPSNQVAGIVYSPEGKTMSHLEGKWDEQMVQKLDASHLRILWRMTPFPKNADDYYGFTYFGITLNEITQDLANKLPPTDSRRRPDVRALEEGSLDLAESEKARVEELQRERRRQGEERKPRWFKKVGEEWQYVGGYWEERAKGWDGIAPLW</sequence>
<dbReference type="GeneID" id="18920469"/>
<dbReference type="GO" id="GO:0034727">
    <property type="term" value="P:piecemeal microautophagy of the nucleus"/>
    <property type="evidence" value="ECO:0007669"/>
    <property type="project" value="TreeGrafter"/>
</dbReference>
<dbReference type="RefSeq" id="XP_007390353.1">
    <property type="nucleotide sequence ID" value="XM_007390291.1"/>
</dbReference>
<dbReference type="EMBL" id="JH930468">
    <property type="protein sequence ID" value="EKM60912.1"/>
    <property type="molecule type" value="Genomic_DNA"/>
</dbReference>
<dbReference type="InterPro" id="IPR000648">
    <property type="entry name" value="Oxysterol-bd"/>
</dbReference>
<dbReference type="PANTHER" id="PTHR10972:SF203">
    <property type="entry name" value="OXYSTEROL-BINDING PROTEIN HOMOLOG 3"/>
    <property type="match status" value="1"/>
</dbReference>
<dbReference type="SUPFAM" id="SSF144000">
    <property type="entry name" value="Oxysterol-binding protein-like"/>
    <property type="match status" value="1"/>
</dbReference>
<dbReference type="PANTHER" id="PTHR10972">
    <property type="entry name" value="OXYSTEROL-BINDING PROTEIN-RELATED"/>
    <property type="match status" value="1"/>
</dbReference>
<dbReference type="Proteomes" id="UP000008370">
    <property type="component" value="Unassembled WGS sequence"/>
</dbReference>
<dbReference type="Pfam" id="PF15409">
    <property type="entry name" value="PH_8"/>
    <property type="match status" value="1"/>
</dbReference>
<dbReference type="GO" id="GO:0097038">
    <property type="term" value="C:perinuclear endoplasmic reticulum"/>
    <property type="evidence" value="ECO:0007669"/>
    <property type="project" value="TreeGrafter"/>
</dbReference>
<dbReference type="KEGG" id="pco:PHACADRAFT_84847"/>
<dbReference type="InterPro" id="IPR041680">
    <property type="entry name" value="PH_8"/>
</dbReference>
<feature type="compositionally biased region" description="Basic and acidic residues" evidence="5">
    <location>
        <begin position="197"/>
        <end position="207"/>
    </location>
</feature>
<feature type="compositionally biased region" description="Acidic residues" evidence="5">
    <location>
        <begin position="303"/>
        <end position="312"/>
    </location>
</feature>
<evidence type="ECO:0000256" key="5">
    <source>
        <dbReference type="SAM" id="MobiDB-lite"/>
    </source>
</evidence>